<feature type="domain" description="CUB" evidence="7">
    <location>
        <begin position="14"/>
        <end position="121"/>
    </location>
</feature>
<dbReference type="SUPFAM" id="SSF50494">
    <property type="entry name" value="Trypsin-like serine proteases"/>
    <property type="match status" value="1"/>
</dbReference>
<dbReference type="PRINTS" id="PR00722">
    <property type="entry name" value="CHYMOTRYPSIN"/>
</dbReference>
<keyword evidence="10" id="KW-1185">Reference proteome</keyword>
<organism evidence="9 10">
    <name type="scientific">Meganyctiphanes norvegica</name>
    <name type="common">Northern krill</name>
    <name type="synonym">Thysanopoda norvegica</name>
    <dbReference type="NCBI Taxonomy" id="48144"/>
    <lineage>
        <taxon>Eukaryota</taxon>
        <taxon>Metazoa</taxon>
        <taxon>Ecdysozoa</taxon>
        <taxon>Arthropoda</taxon>
        <taxon>Crustacea</taxon>
        <taxon>Multicrustacea</taxon>
        <taxon>Malacostraca</taxon>
        <taxon>Eumalacostraca</taxon>
        <taxon>Eucarida</taxon>
        <taxon>Euphausiacea</taxon>
        <taxon>Euphausiidae</taxon>
        <taxon>Meganyctiphanes</taxon>
    </lineage>
</organism>
<dbReference type="SMART" id="SM00020">
    <property type="entry name" value="Tryp_SPc"/>
    <property type="match status" value="1"/>
</dbReference>
<evidence type="ECO:0000256" key="3">
    <source>
        <dbReference type="ARBA" id="ARBA00022825"/>
    </source>
</evidence>
<gene>
    <name evidence="9" type="ORF">MNOR_LOCUS24350</name>
</gene>
<dbReference type="InterPro" id="IPR043504">
    <property type="entry name" value="Peptidase_S1_PA_chymotrypsin"/>
</dbReference>
<keyword evidence="2 6" id="KW-0378">Hydrolase</keyword>
<accession>A0AAV2RES1</accession>
<dbReference type="InterPro" id="IPR001314">
    <property type="entry name" value="Peptidase_S1A"/>
</dbReference>
<evidence type="ECO:0000256" key="1">
    <source>
        <dbReference type="ARBA" id="ARBA00022670"/>
    </source>
</evidence>
<evidence type="ECO:0008006" key="11">
    <source>
        <dbReference type="Google" id="ProtNLM"/>
    </source>
</evidence>
<dbReference type="CDD" id="cd00041">
    <property type="entry name" value="CUB"/>
    <property type="match status" value="1"/>
</dbReference>
<sequence>MSLTLPSPRNTLTCSKKTVKTTLAPGESAIIQTPNYPSDYNSKSKCQWKIKSTTDITITCVDFTLQSSNKRGKCADALMLDGKKFCGTSLTSYSGGTSIKAVFKSNKKKNYSGFSCYATADSGTTVTTTTPSGDCKCGQANKASRIVGGVETEVNEYPWQAAMIYSGYTQVFCGASVIGTKHILTAAHCTQAVTDYSLSYQVLTGAHDLTNAASSQLIFNAATFIQHSDYDSSTFDNDISIIVLSNSIDFTSSDVRPICLPYSDADAYDSVTATVSGWGTTSSGGSQPDVLMEVDVPTMSNSKCQSSYGSSITDNMLCAGYDAGKKDSCQGDSGGPLTYNSGSGYTQIGVVSWGYGCASAGYPGVYARVTKYLSWISSNTASSTTCPEAF</sequence>
<name>A0AAV2RES1_MEGNR</name>
<dbReference type="PANTHER" id="PTHR24252">
    <property type="entry name" value="ACROSIN-RELATED"/>
    <property type="match status" value="1"/>
</dbReference>
<dbReference type="InterPro" id="IPR033116">
    <property type="entry name" value="TRYPSIN_SER"/>
</dbReference>
<evidence type="ECO:0000259" key="7">
    <source>
        <dbReference type="PROSITE" id="PS01180"/>
    </source>
</evidence>
<protein>
    <recommendedName>
        <fullName evidence="11">Trypsin</fullName>
    </recommendedName>
</protein>
<dbReference type="PROSITE" id="PS50240">
    <property type="entry name" value="TRYPSIN_DOM"/>
    <property type="match status" value="1"/>
</dbReference>
<dbReference type="FunFam" id="2.40.10.10:FF:000006">
    <property type="entry name" value="Serine proteinase stubble"/>
    <property type="match status" value="1"/>
</dbReference>
<dbReference type="InterPro" id="IPR001254">
    <property type="entry name" value="Trypsin_dom"/>
</dbReference>
<dbReference type="Gene3D" id="2.40.10.10">
    <property type="entry name" value="Trypsin-like serine proteases"/>
    <property type="match status" value="1"/>
</dbReference>
<dbReference type="CDD" id="cd00190">
    <property type="entry name" value="Tryp_SPc"/>
    <property type="match status" value="1"/>
</dbReference>
<reference evidence="9 10" key="1">
    <citation type="submission" date="2024-05" db="EMBL/GenBank/DDBJ databases">
        <authorList>
            <person name="Wallberg A."/>
        </authorList>
    </citation>
    <scope>NUCLEOTIDE SEQUENCE [LARGE SCALE GENOMIC DNA]</scope>
</reference>
<keyword evidence="3 6" id="KW-0720">Serine protease</keyword>
<dbReference type="Proteomes" id="UP001497623">
    <property type="component" value="Unassembled WGS sequence"/>
</dbReference>
<evidence type="ECO:0000256" key="5">
    <source>
        <dbReference type="PROSITE-ProRule" id="PRU00059"/>
    </source>
</evidence>
<dbReference type="InterPro" id="IPR000859">
    <property type="entry name" value="CUB_dom"/>
</dbReference>
<evidence type="ECO:0000313" key="9">
    <source>
        <dbReference type="EMBL" id="CAL4124214.1"/>
    </source>
</evidence>
<dbReference type="GO" id="GO:0006508">
    <property type="term" value="P:proteolysis"/>
    <property type="evidence" value="ECO:0007669"/>
    <property type="project" value="UniProtKB-KW"/>
</dbReference>
<dbReference type="PANTHER" id="PTHR24252:SF7">
    <property type="entry name" value="HYALIN"/>
    <property type="match status" value="1"/>
</dbReference>
<dbReference type="PROSITE" id="PS00135">
    <property type="entry name" value="TRYPSIN_SER"/>
    <property type="match status" value="1"/>
</dbReference>
<dbReference type="Gene3D" id="2.60.120.290">
    <property type="entry name" value="Spermadhesin, CUB domain"/>
    <property type="match status" value="1"/>
</dbReference>
<dbReference type="GO" id="GO:0004252">
    <property type="term" value="F:serine-type endopeptidase activity"/>
    <property type="evidence" value="ECO:0007669"/>
    <property type="project" value="InterPro"/>
</dbReference>
<evidence type="ECO:0000256" key="2">
    <source>
        <dbReference type="ARBA" id="ARBA00022801"/>
    </source>
</evidence>
<evidence type="ECO:0000256" key="4">
    <source>
        <dbReference type="ARBA" id="ARBA00023157"/>
    </source>
</evidence>
<dbReference type="EMBL" id="CAXKWB010022287">
    <property type="protein sequence ID" value="CAL4124214.1"/>
    <property type="molecule type" value="Genomic_DNA"/>
</dbReference>
<dbReference type="AlphaFoldDB" id="A0AAV2RES1"/>
<dbReference type="PROSITE" id="PS00134">
    <property type="entry name" value="TRYPSIN_HIS"/>
    <property type="match status" value="1"/>
</dbReference>
<dbReference type="Pfam" id="PF00089">
    <property type="entry name" value="Trypsin"/>
    <property type="match status" value="1"/>
</dbReference>
<evidence type="ECO:0000259" key="8">
    <source>
        <dbReference type="PROSITE" id="PS50240"/>
    </source>
</evidence>
<keyword evidence="4" id="KW-1015">Disulfide bond</keyword>
<comment type="caution">
    <text evidence="9">The sequence shown here is derived from an EMBL/GenBank/DDBJ whole genome shotgun (WGS) entry which is preliminary data.</text>
</comment>
<proteinExistence type="predicted"/>
<comment type="caution">
    <text evidence="5">Lacks conserved residue(s) required for the propagation of feature annotation.</text>
</comment>
<dbReference type="SUPFAM" id="SSF49854">
    <property type="entry name" value="Spermadhesin, CUB domain"/>
    <property type="match status" value="1"/>
</dbReference>
<dbReference type="PROSITE" id="PS01180">
    <property type="entry name" value="CUB"/>
    <property type="match status" value="1"/>
</dbReference>
<feature type="non-terminal residue" evidence="9">
    <location>
        <position position="390"/>
    </location>
</feature>
<evidence type="ECO:0000256" key="6">
    <source>
        <dbReference type="RuleBase" id="RU363034"/>
    </source>
</evidence>
<dbReference type="Pfam" id="PF00431">
    <property type="entry name" value="CUB"/>
    <property type="match status" value="1"/>
</dbReference>
<dbReference type="InterPro" id="IPR018114">
    <property type="entry name" value="TRYPSIN_HIS"/>
</dbReference>
<dbReference type="SMART" id="SM00042">
    <property type="entry name" value="CUB"/>
    <property type="match status" value="1"/>
</dbReference>
<dbReference type="InterPro" id="IPR009003">
    <property type="entry name" value="Peptidase_S1_PA"/>
</dbReference>
<dbReference type="InterPro" id="IPR035914">
    <property type="entry name" value="Sperma_CUB_dom_sf"/>
</dbReference>
<evidence type="ECO:0000313" key="10">
    <source>
        <dbReference type="Proteomes" id="UP001497623"/>
    </source>
</evidence>
<keyword evidence="1 6" id="KW-0645">Protease</keyword>
<feature type="domain" description="Peptidase S1" evidence="8">
    <location>
        <begin position="146"/>
        <end position="381"/>
    </location>
</feature>